<evidence type="ECO:0000313" key="1">
    <source>
        <dbReference type="EMBL" id="MCI02230.1"/>
    </source>
</evidence>
<name>A0A392NSM7_9FABA</name>
<dbReference type="EMBL" id="LXQA010048478">
    <property type="protein sequence ID" value="MCI02230.1"/>
    <property type="molecule type" value="Genomic_DNA"/>
</dbReference>
<dbReference type="AlphaFoldDB" id="A0A392NSM7"/>
<reference evidence="1 2" key="1">
    <citation type="journal article" date="2018" name="Front. Plant Sci.">
        <title>Red Clover (Trifolium pratense) and Zigzag Clover (T. medium) - A Picture of Genomic Similarities and Differences.</title>
        <authorList>
            <person name="Dluhosova J."/>
            <person name="Istvanek J."/>
            <person name="Nedelnik J."/>
            <person name="Repkova J."/>
        </authorList>
    </citation>
    <scope>NUCLEOTIDE SEQUENCE [LARGE SCALE GENOMIC DNA]</scope>
    <source>
        <strain evidence="2">cv. 10/8</strain>
        <tissue evidence="1">Leaf</tissue>
    </source>
</reference>
<organism evidence="1 2">
    <name type="scientific">Trifolium medium</name>
    <dbReference type="NCBI Taxonomy" id="97028"/>
    <lineage>
        <taxon>Eukaryota</taxon>
        <taxon>Viridiplantae</taxon>
        <taxon>Streptophyta</taxon>
        <taxon>Embryophyta</taxon>
        <taxon>Tracheophyta</taxon>
        <taxon>Spermatophyta</taxon>
        <taxon>Magnoliopsida</taxon>
        <taxon>eudicotyledons</taxon>
        <taxon>Gunneridae</taxon>
        <taxon>Pentapetalae</taxon>
        <taxon>rosids</taxon>
        <taxon>fabids</taxon>
        <taxon>Fabales</taxon>
        <taxon>Fabaceae</taxon>
        <taxon>Papilionoideae</taxon>
        <taxon>50 kb inversion clade</taxon>
        <taxon>NPAAA clade</taxon>
        <taxon>Hologalegina</taxon>
        <taxon>IRL clade</taxon>
        <taxon>Trifolieae</taxon>
        <taxon>Trifolium</taxon>
    </lineage>
</organism>
<keyword evidence="2" id="KW-1185">Reference proteome</keyword>
<dbReference type="Proteomes" id="UP000265520">
    <property type="component" value="Unassembled WGS sequence"/>
</dbReference>
<evidence type="ECO:0000313" key="2">
    <source>
        <dbReference type="Proteomes" id="UP000265520"/>
    </source>
</evidence>
<proteinExistence type="predicted"/>
<protein>
    <submittedName>
        <fullName evidence="1">Uncharacterized protein</fullName>
    </submittedName>
</protein>
<accession>A0A392NSM7</accession>
<comment type="caution">
    <text evidence="1">The sequence shown here is derived from an EMBL/GenBank/DDBJ whole genome shotgun (WGS) entry which is preliminary data.</text>
</comment>
<sequence>MLSNDVSVPLISLDPSLSDVASSSSVSSSVSTNSGISLIGCLWKHAKSASEENVHMVTPYWEFFDFNPLERGPTHVAISHK</sequence>